<dbReference type="PANTHER" id="PTHR46832">
    <property type="entry name" value="5'-METHYLTHIOADENOSINE/S-ADENOSYLHOMOCYSTEINE NUCLEOSIDASE"/>
    <property type="match status" value="1"/>
</dbReference>
<dbReference type="GO" id="GO:0019284">
    <property type="term" value="P:L-methionine salvage from S-adenosylmethionine"/>
    <property type="evidence" value="ECO:0007669"/>
    <property type="project" value="TreeGrafter"/>
</dbReference>
<dbReference type="GO" id="GO:0008782">
    <property type="term" value="F:adenosylhomocysteine nucleosidase activity"/>
    <property type="evidence" value="ECO:0007669"/>
    <property type="project" value="UniProtKB-EC"/>
</dbReference>
<dbReference type="SUPFAM" id="SSF53167">
    <property type="entry name" value="Purine and uridine phosphorylases"/>
    <property type="match status" value="1"/>
</dbReference>
<dbReference type="Gene3D" id="3.40.50.1580">
    <property type="entry name" value="Nucleoside phosphorylase domain"/>
    <property type="match status" value="1"/>
</dbReference>
<dbReference type="GO" id="GO:0009164">
    <property type="term" value="P:nucleoside catabolic process"/>
    <property type="evidence" value="ECO:0007669"/>
    <property type="project" value="InterPro"/>
</dbReference>
<evidence type="ECO:0000256" key="5">
    <source>
        <dbReference type="ARBA" id="ARBA00023167"/>
    </source>
</evidence>
<dbReference type="GO" id="GO:0008930">
    <property type="term" value="F:methylthioadenosine nucleosidase activity"/>
    <property type="evidence" value="ECO:0007669"/>
    <property type="project" value="InterPro"/>
</dbReference>
<keyword evidence="5" id="KW-0486">Methionine biosynthesis</keyword>
<evidence type="ECO:0000256" key="2">
    <source>
        <dbReference type="ARBA" id="ARBA00011974"/>
    </source>
</evidence>
<sequence>MGAIEAEVVSLRAALADPRPETVLGQEVTTGQLEGVDVAVLRSGVGKVNAALGAVALRTVGADRIVFTGVAGGLAPEVGVGDLVVAHDVVQHDVDVTALGRAPGELLGEPAVWRSDDRLRAACEHAAREVSGGAGVHTGRIASGDQFIASVTQRVRIVEQFGALAAEMEGAAMAQACARMGVPWAVVRSISDNADGDAVADFPAFLEQAADRGVALARAVCRRVSDRTTGGTTTRETSEEGR</sequence>
<dbReference type="GO" id="GO:0019509">
    <property type="term" value="P:L-methionine salvage from methylthioadenosine"/>
    <property type="evidence" value="ECO:0007669"/>
    <property type="project" value="UniProtKB-UniPathway"/>
</dbReference>
<dbReference type="InterPro" id="IPR035994">
    <property type="entry name" value="Nucleoside_phosphorylase_sf"/>
</dbReference>
<dbReference type="InterPro" id="IPR000845">
    <property type="entry name" value="Nucleoside_phosphorylase_d"/>
</dbReference>
<name>A0A212U580_9MICO</name>
<dbReference type="CDD" id="cd09008">
    <property type="entry name" value="MTAN"/>
    <property type="match status" value="1"/>
</dbReference>
<dbReference type="UniPathway" id="UPA00904">
    <property type="reaction ID" value="UER00871"/>
</dbReference>
<evidence type="ECO:0000313" key="7">
    <source>
        <dbReference type="EMBL" id="SNC73408.1"/>
    </source>
</evidence>
<dbReference type="EMBL" id="FYEZ01000003">
    <property type="protein sequence ID" value="SNC73408.1"/>
    <property type="molecule type" value="Genomic_DNA"/>
</dbReference>
<dbReference type="EC" id="3.2.2.9" evidence="2"/>
<organism evidence="7 8">
    <name type="scientific">Kytococcus aerolatus</name>
    <dbReference type="NCBI Taxonomy" id="592308"/>
    <lineage>
        <taxon>Bacteria</taxon>
        <taxon>Bacillati</taxon>
        <taxon>Actinomycetota</taxon>
        <taxon>Actinomycetes</taxon>
        <taxon>Micrococcales</taxon>
        <taxon>Kytococcaceae</taxon>
        <taxon>Kytococcus</taxon>
    </lineage>
</organism>
<dbReference type="Proteomes" id="UP000198122">
    <property type="component" value="Unassembled WGS sequence"/>
</dbReference>
<feature type="domain" description="Nucleoside phosphorylase" evidence="6">
    <location>
        <begin position="3"/>
        <end position="220"/>
    </location>
</feature>
<dbReference type="NCBIfam" id="NF004079">
    <property type="entry name" value="PRK05584.1"/>
    <property type="match status" value="1"/>
</dbReference>
<proteinExistence type="predicted"/>
<evidence type="ECO:0000256" key="4">
    <source>
        <dbReference type="ARBA" id="ARBA00022801"/>
    </source>
</evidence>
<keyword evidence="3" id="KW-0028">Amino-acid biosynthesis</keyword>
<dbReference type="Pfam" id="PF01048">
    <property type="entry name" value="PNP_UDP_1"/>
    <property type="match status" value="1"/>
</dbReference>
<keyword evidence="4" id="KW-0378">Hydrolase</keyword>
<evidence type="ECO:0000259" key="6">
    <source>
        <dbReference type="Pfam" id="PF01048"/>
    </source>
</evidence>
<dbReference type="PANTHER" id="PTHR46832:SF1">
    <property type="entry name" value="5'-METHYLTHIOADENOSINE_S-ADENOSYLHOMOCYSTEINE NUCLEOSIDASE"/>
    <property type="match status" value="1"/>
</dbReference>
<reference evidence="7 8" key="1">
    <citation type="submission" date="2017-06" db="EMBL/GenBank/DDBJ databases">
        <authorList>
            <person name="Kim H.J."/>
            <person name="Triplett B.A."/>
        </authorList>
    </citation>
    <scope>NUCLEOTIDE SEQUENCE [LARGE SCALE GENOMIC DNA]</scope>
    <source>
        <strain evidence="7 8">DSM 22179</strain>
    </source>
</reference>
<evidence type="ECO:0000256" key="1">
    <source>
        <dbReference type="ARBA" id="ARBA00004945"/>
    </source>
</evidence>
<accession>A0A212U580</accession>
<comment type="pathway">
    <text evidence="1">Amino-acid biosynthesis; L-methionine biosynthesis via salvage pathway; S-methyl-5-thio-alpha-D-ribose 1-phosphate from S-methyl-5'-thioadenosine (hydrolase route): step 1/2.</text>
</comment>
<dbReference type="InterPro" id="IPR010049">
    <property type="entry name" value="MTA_SAH_Nsdase"/>
</dbReference>
<evidence type="ECO:0000256" key="3">
    <source>
        <dbReference type="ARBA" id="ARBA00022605"/>
    </source>
</evidence>
<dbReference type="RefSeq" id="WP_234994394.1">
    <property type="nucleotide sequence ID" value="NZ_FYEZ01000003.1"/>
</dbReference>
<evidence type="ECO:0000313" key="8">
    <source>
        <dbReference type="Proteomes" id="UP000198122"/>
    </source>
</evidence>
<dbReference type="AlphaFoldDB" id="A0A212U580"/>
<dbReference type="NCBIfam" id="TIGR01704">
    <property type="entry name" value="MTA_SAH-Nsdase"/>
    <property type="match status" value="1"/>
</dbReference>
<keyword evidence="8" id="KW-1185">Reference proteome</keyword>
<gene>
    <name evidence="7" type="ORF">SAMN05445756_1950</name>
</gene>
<dbReference type="GO" id="GO:0005829">
    <property type="term" value="C:cytosol"/>
    <property type="evidence" value="ECO:0007669"/>
    <property type="project" value="TreeGrafter"/>
</dbReference>
<protein>
    <recommendedName>
        <fullName evidence="2">adenosylhomocysteine nucleosidase</fullName>
        <ecNumber evidence="2">3.2.2.9</ecNumber>
    </recommendedName>
</protein>